<feature type="transmembrane region" description="Helical" evidence="6">
    <location>
        <begin position="365"/>
        <end position="386"/>
    </location>
</feature>
<evidence type="ECO:0000256" key="6">
    <source>
        <dbReference type="SAM" id="Phobius"/>
    </source>
</evidence>
<feature type="transmembrane region" description="Helical" evidence="6">
    <location>
        <begin position="490"/>
        <end position="508"/>
    </location>
</feature>
<dbReference type="Pfam" id="PF13567">
    <property type="entry name" value="DUF4131"/>
    <property type="match status" value="1"/>
</dbReference>
<evidence type="ECO:0000256" key="4">
    <source>
        <dbReference type="ARBA" id="ARBA00022989"/>
    </source>
</evidence>
<feature type="transmembrane region" description="Helical" evidence="6">
    <location>
        <begin position="258"/>
        <end position="282"/>
    </location>
</feature>
<protein>
    <submittedName>
        <fullName evidence="9">ComEC/Rec2 family competence protein</fullName>
    </submittedName>
</protein>
<reference evidence="10" key="1">
    <citation type="journal article" date="2019" name="Int. J. Syst. Evol. Microbiol.">
        <title>The Global Catalogue of Microorganisms (GCM) 10K type strain sequencing project: providing services to taxonomists for standard genome sequencing and annotation.</title>
        <authorList>
            <consortium name="The Broad Institute Genomics Platform"/>
            <consortium name="The Broad Institute Genome Sequencing Center for Infectious Disease"/>
            <person name="Wu L."/>
            <person name="Ma J."/>
        </authorList>
    </citation>
    <scope>NUCLEOTIDE SEQUENCE [LARGE SCALE GENOMIC DNA]</scope>
    <source>
        <strain evidence="10">JCM 17068</strain>
    </source>
</reference>
<dbReference type="InterPro" id="IPR052159">
    <property type="entry name" value="Competence_DNA_uptake"/>
</dbReference>
<feature type="domain" description="ComEC/Rec2-related protein" evidence="7">
    <location>
        <begin position="240"/>
        <end position="506"/>
    </location>
</feature>
<dbReference type="Proteomes" id="UP001500426">
    <property type="component" value="Unassembled WGS sequence"/>
</dbReference>
<evidence type="ECO:0000259" key="7">
    <source>
        <dbReference type="Pfam" id="PF03772"/>
    </source>
</evidence>
<sequence length="683" mass="78563">MYTFIEMKALQFPLVRITLCFVFGIIFSQITKPNLTLVIILLCLGIFSLLFYYFKNKNDLIQKPFFGVTSLCTAFLLGAFTLCISNQTLNKNHYLRHIDQTENEISTELIIKEKLKNTLNNDRYVTEMILLNGKKSYGKIILNIRKDSVLATVEIGSHLMVDGSFYKNRKPNNPNQCDYGKYLENQQIYAQIYADATDIKINPIIDKSISYYASKLRNKIIKNLEKSNFNKTELSVVVALILGQQQDISQEVIRDYQYAGAVHVLSVSGLHVGCILLFVTFLLTPIPNTKRGSIIKLVLVILSLWIFGILAGLAPSVVRSVTMFSFVAVGMFLRRSINIYNTLLVSALLILLVKPSFLFDIGFQLSYVALFFIVWLQPLLTSIWTPENKIVKYFWDIITVSFAAQIGTFPLSIYYFHQFPGLFFITNIVILPGLSLILGVGVIVMILAAFNVVWIPLMKLLEWSIWLLNKIISWVASFEDFIFKDLSLNSYMMWCWYLVIIGIIIWFKKPTFKKLTFSLIAIIGLQLVTIYAKYDSQKNSEFIVFSKKKVTIITERQGNKVTLYSNDSILKTTDDNLALKSYLVANFCKIEKKKALSNLFYFKDKKILLIDSSAVFIEDEKPDILLLTNSPKVNLERIFQSWKPEQVVVDATNYKTYIKVWRETCRKEKIPFHDTSEKGFYKL</sequence>
<dbReference type="PANTHER" id="PTHR30619:SF1">
    <property type="entry name" value="RECOMBINATION PROTEIN 2"/>
    <property type="match status" value="1"/>
</dbReference>
<dbReference type="NCBIfam" id="TIGR00360">
    <property type="entry name" value="ComEC_N-term"/>
    <property type="match status" value="1"/>
</dbReference>
<evidence type="ECO:0000256" key="1">
    <source>
        <dbReference type="ARBA" id="ARBA00004651"/>
    </source>
</evidence>
<dbReference type="InterPro" id="IPR025405">
    <property type="entry name" value="DUF4131"/>
</dbReference>
<feature type="transmembrane region" description="Helical" evidence="6">
    <location>
        <begin position="12"/>
        <end position="30"/>
    </location>
</feature>
<organism evidence="9 10">
    <name type="scientific">Flavobacterium chungnamense</name>
    <dbReference type="NCBI Taxonomy" id="706182"/>
    <lineage>
        <taxon>Bacteria</taxon>
        <taxon>Pseudomonadati</taxon>
        <taxon>Bacteroidota</taxon>
        <taxon>Flavobacteriia</taxon>
        <taxon>Flavobacteriales</taxon>
        <taxon>Flavobacteriaceae</taxon>
        <taxon>Flavobacterium</taxon>
    </lineage>
</organism>
<evidence type="ECO:0000256" key="5">
    <source>
        <dbReference type="ARBA" id="ARBA00023136"/>
    </source>
</evidence>
<feature type="transmembrane region" description="Helical" evidence="6">
    <location>
        <begin position="65"/>
        <end position="82"/>
    </location>
</feature>
<evidence type="ECO:0000313" key="10">
    <source>
        <dbReference type="Proteomes" id="UP001500426"/>
    </source>
</evidence>
<evidence type="ECO:0000256" key="3">
    <source>
        <dbReference type="ARBA" id="ARBA00022692"/>
    </source>
</evidence>
<evidence type="ECO:0000256" key="2">
    <source>
        <dbReference type="ARBA" id="ARBA00022475"/>
    </source>
</evidence>
<feature type="transmembrane region" description="Helical" evidence="6">
    <location>
        <begin position="515"/>
        <end position="534"/>
    </location>
</feature>
<feature type="transmembrane region" description="Helical" evidence="6">
    <location>
        <begin position="36"/>
        <end position="53"/>
    </location>
</feature>
<feature type="domain" description="DUF4131" evidence="8">
    <location>
        <begin position="35"/>
        <end position="197"/>
    </location>
</feature>
<keyword evidence="2" id="KW-1003">Cell membrane</keyword>
<gene>
    <name evidence="9" type="ORF">GCM10022388_06540</name>
</gene>
<comment type="caution">
    <text evidence="9">The sequence shown here is derived from an EMBL/GenBank/DDBJ whole genome shotgun (WGS) entry which is preliminary data.</text>
</comment>
<dbReference type="EMBL" id="BAABCS010000004">
    <property type="protein sequence ID" value="GAA4044023.1"/>
    <property type="molecule type" value="Genomic_DNA"/>
</dbReference>
<feature type="transmembrane region" description="Helical" evidence="6">
    <location>
        <begin position="422"/>
        <end position="448"/>
    </location>
</feature>
<dbReference type="InterPro" id="IPR004477">
    <property type="entry name" value="ComEC_N"/>
</dbReference>
<accession>A0ABP7UI83</accession>
<keyword evidence="5 6" id="KW-0472">Membrane</keyword>
<dbReference type="Pfam" id="PF03772">
    <property type="entry name" value="Competence"/>
    <property type="match status" value="1"/>
</dbReference>
<proteinExistence type="predicted"/>
<evidence type="ECO:0000313" key="9">
    <source>
        <dbReference type="EMBL" id="GAA4044023.1"/>
    </source>
</evidence>
<name>A0ABP7UI83_9FLAO</name>
<keyword evidence="3 6" id="KW-0812">Transmembrane</keyword>
<keyword evidence="10" id="KW-1185">Reference proteome</keyword>
<keyword evidence="4 6" id="KW-1133">Transmembrane helix</keyword>
<feature type="transmembrane region" description="Helical" evidence="6">
    <location>
        <begin position="340"/>
        <end position="359"/>
    </location>
</feature>
<feature type="transmembrane region" description="Helical" evidence="6">
    <location>
        <begin position="294"/>
        <end position="311"/>
    </location>
</feature>
<comment type="subcellular location">
    <subcellularLocation>
        <location evidence="1">Cell membrane</location>
        <topology evidence="1">Multi-pass membrane protein</topology>
    </subcellularLocation>
</comment>
<evidence type="ECO:0000259" key="8">
    <source>
        <dbReference type="Pfam" id="PF13567"/>
    </source>
</evidence>
<dbReference type="PANTHER" id="PTHR30619">
    <property type="entry name" value="DNA INTERNALIZATION/COMPETENCE PROTEIN COMEC/REC2"/>
    <property type="match status" value="1"/>
</dbReference>
<feature type="transmembrane region" description="Helical" evidence="6">
    <location>
        <begin position="393"/>
        <end position="416"/>
    </location>
</feature>